<feature type="compositionally biased region" description="Polar residues" evidence="1">
    <location>
        <begin position="136"/>
        <end position="147"/>
    </location>
</feature>
<protein>
    <submittedName>
        <fullName evidence="2">Uncharacterized protein</fullName>
    </submittedName>
</protein>
<dbReference type="EMBL" id="UYYB01105899">
    <property type="protein sequence ID" value="VDM79653.1"/>
    <property type="molecule type" value="Genomic_DNA"/>
</dbReference>
<evidence type="ECO:0000313" key="3">
    <source>
        <dbReference type="Proteomes" id="UP000270094"/>
    </source>
</evidence>
<accession>A0A3P7JFX9</accession>
<feature type="region of interest" description="Disordered" evidence="1">
    <location>
        <begin position="121"/>
        <end position="147"/>
    </location>
</feature>
<dbReference type="AlphaFoldDB" id="A0A3P7JFX9"/>
<keyword evidence="3" id="KW-1185">Reference proteome</keyword>
<name>A0A3P7JFX9_STRVU</name>
<gene>
    <name evidence="2" type="ORF">SVUK_LOCUS14651</name>
</gene>
<sequence length="187" mass="20144">MDSRDGLPPHRGMGETRDPGCRTAKYSGGLSLRRVSQAEKEFDVSGSSDAQLRVGHASSTTVWLIPSLGGSLIHTRSAVACGESLAGPWQGTAEVWGDFLHLLPVQHLKRLNTSHKELGTNFENHQGSAREEKSTEAGSDCNTSRATGSQYQLQISFARRSSKVQAIKTPGSSTRKEKSKEVPQGPS</sequence>
<proteinExistence type="predicted"/>
<feature type="region of interest" description="Disordered" evidence="1">
    <location>
        <begin position="161"/>
        <end position="187"/>
    </location>
</feature>
<feature type="compositionally biased region" description="Basic and acidic residues" evidence="1">
    <location>
        <begin position="1"/>
        <end position="20"/>
    </location>
</feature>
<evidence type="ECO:0000256" key="1">
    <source>
        <dbReference type="SAM" id="MobiDB-lite"/>
    </source>
</evidence>
<reference evidence="2 3" key="1">
    <citation type="submission" date="2018-11" db="EMBL/GenBank/DDBJ databases">
        <authorList>
            <consortium name="Pathogen Informatics"/>
        </authorList>
    </citation>
    <scope>NUCLEOTIDE SEQUENCE [LARGE SCALE GENOMIC DNA]</scope>
</reference>
<evidence type="ECO:0000313" key="2">
    <source>
        <dbReference type="EMBL" id="VDM79653.1"/>
    </source>
</evidence>
<organism evidence="2 3">
    <name type="scientific">Strongylus vulgaris</name>
    <name type="common">Blood worm</name>
    <dbReference type="NCBI Taxonomy" id="40348"/>
    <lineage>
        <taxon>Eukaryota</taxon>
        <taxon>Metazoa</taxon>
        <taxon>Ecdysozoa</taxon>
        <taxon>Nematoda</taxon>
        <taxon>Chromadorea</taxon>
        <taxon>Rhabditida</taxon>
        <taxon>Rhabditina</taxon>
        <taxon>Rhabditomorpha</taxon>
        <taxon>Strongyloidea</taxon>
        <taxon>Strongylidae</taxon>
        <taxon>Strongylus</taxon>
    </lineage>
</organism>
<dbReference type="Proteomes" id="UP000270094">
    <property type="component" value="Unassembled WGS sequence"/>
</dbReference>
<feature type="region of interest" description="Disordered" evidence="1">
    <location>
        <begin position="1"/>
        <end position="25"/>
    </location>
</feature>